<proteinExistence type="predicted"/>
<evidence type="ECO:0000313" key="1">
    <source>
        <dbReference type="EMBL" id="EAY29015.1"/>
    </source>
</evidence>
<sequence>MKVNRKTKLSKLNSELFDGEKLNSAHQQHIKGGQRIPLTCRLIEVTDSHDGIDPRLECIQNGDSC</sequence>
<evidence type="ECO:0000313" key="2">
    <source>
        <dbReference type="Proteomes" id="UP000004095"/>
    </source>
</evidence>
<name>A1ZL49_MICM2</name>
<dbReference type="NCBIfam" id="TIGR04194">
    <property type="entry name" value="grasp_w_spasm_A"/>
    <property type="match status" value="1"/>
</dbReference>
<dbReference type="InterPro" id="IPR026498">
    <property type="entry name" value="Grasp_w_spasm_A"/>
</dbReference>
<dbReference type="AlphaFoldDB" id="A1ZL49"/>
<reference evidence="1 2" key="1">
    <citation type="submission" date="2007-01" db="EMBL/GenBank/DDBJ databases">
        <authorList>
            <person name="Haygood M."/>
            <person name="Podell S."/>
            <person name="Anderson C."/>
            <person name="Hopkinson B."/>
            <person name="Roe K."/>
            <person name="Barbeau K."/>
            <person name="Gaasterland T."/>
            <person name="Ferriera S."/>
            <person name="Johnson J."/>
            <person name="Kravitz S."/>
            <person name="Beeson K."/>
            <person name="Sutton G."/>
            <person name="Rogers Y.-H."/>
            <person name="Friedman R."/>
            <person name="Frazier M."/>
            <person name="Venter J.C."/>
        </authorList>
    </citation>
    <scope>NUCLEOTIDE SEQUENCE [LARGE SCALE GENOMIC DNA]</scope>
    <source>
        <strain evidence="1 2">ATCC 23134</strain>
    </source>
</reference>
<dbReference type="Pfam" id="PF14406">
    <property type="entry name" value="Bacteroid_pep"/>
    <property type="match status" value="1"/>
</dbReference>
<dbReference type="EMBL" id="AAWS01000013">
    <property type="protein sequence ID" value="EAY29015.1"/>
    <property type="molecule type" value="Genomic_DNA"/>
</dbReference>
<protein>
    <submittedName>
        <fullName evidence="1">Uncharacterized protein</fullName>
    </submittedName>
</protein>
<accession>A1ZL49</accession>
<organism evidence="1 2">
    <name type="scientific">Microscilla marina ATCC 23134</name>
    <dbReference type="NCBI Taxonomy" id="313606"/>
    <lineage>
        <taxon>Bacteria</taxon>
        <taxon>Pseudomonadati</taxon>
        <taxon>Bacteroidota</taxon>
        <taxon>Cytophagia</taxon>
        <taxon>Cytophagales</taxon>
        <taxon>Microscillaceae</taxon>
        <taxon>Microscilla</taxon>
    </lineage>
</organism>
<keyword evidence="2" id="KW-1185">Reference proteome</keyword>
<comment type="caution">
    <text evidence="1">The sequence shown here is derived from an EMBL/GenBank/DDBJ whole genome shotgun (WGS) entry which is preliminary data.</text>
</comment>
<dbReference type="RefSeq" id="WP_002697231.1">
    <property type="nucleotide sequence ID" value="NZ_AAWS01000013.1"/>
</dbReference>
<dbReference type="Proteomes" id="UP000004095">
    <property type="component" value="Unassembled WGS sequence"/>
</dbReference>
<dbReference type="InterPro" id="IPR025842">
    <property type="entry name" value="Bacteroid_pep"/>
</dbReference>
<gene>
    <name evidence="1" type="ORF">M23134_00169</name>
</gene>